<dbReference type="Proteomes" id="UP001283361">
    <property type="component" value="Unassembled WGS sequence"/>
</dbReference>
<keyword evidence="7" id="KW-1185">Reference proteome</keyword>
<comment type="similarity">
    <text evidence="1">Belongs to the phosphatase and actin regulator family.</text>
</comment>
<evidence type="ECO:0000313" key="6">
    <source>
        <dbReference type="EMBL" id="KAK3746135.1"/>
    </source>
</evidence>
<dbReference type="AlphaFoldDB" id="A0AAE0YJE7"/>
<dbReference type="PROSITE" id="PS51073">
    <property type="entry name" value="RPEL"/>
    <property type="match status" value="1"/>
</dbReference>
<sequence>MAVLGTEARVPLQLPSGTDVGDTVEDVVSAADGFVSGDNVSVSGPASPVSNTSTPSGNALRNSGSVPPPGTLPNGGVADGASTGARSQINLPENQDTLPSSMFITTHRTSSNNIVITPVATTTNVHEVSNTSSSPTATNSGTNVISNASVAPPTTLEPTTTSVTTKDRSDTPANASQSLGSDSGSVATTAEDSASGDDEISASSASLSAASRRKKSSPNRRALRKDSEGSAVSPSRWRRSWPWSRFRRRRRDKDVRKNGDSSSVGRGSSVGAGAGQDAGTPPTERKSKFSALGKIFRPWKWKRKKKSERIERTAVEIERKISMRVSREELIRKGVLKEPEDPQNHLPKIVGLKHGKKLRLGSLPTV</sequence>
<dbReference type="PANTHER" id="PTHR12751">
    <property type="entry name" value="PHOSPHATASE AND ACTIN REGULATOR PHACTR"/>
    <property type="match status" value="1"/>
</dbReference>
<evidence type="ECO:0000256" key="2">
    <source>
        <dbReference type="ARBA" id="ARBA00022737"/>
    </source>
</evidence>
<dbReference type="PANTHER" id="PTHR12751:SF18">
    <property type="entry name" value="PHOSPHATASE AND ACTIN REGULATOR 1"/>
    <property type="match status" value="1"/>
</dbReference>
<keyword evidence="2" id="KW-0677">Repeat</keyword>
<feature type="compositionally biased region" description="Polar residues" evidence="5">
    <location>
        <begin position="38"/>
        <end position="65"/>
    </location>
</feature>
<feature type="compositionally biased region" description="Basic residues" evidence="5">
    <location>
        <begin position="211"/>
        <end position="223"/>
    </location>
</feature>
<reference evidence="6" key="1">
    <citation type="journal article" date="2023" name="G3 (Bethesda)">
        <title>A reference genome for the long-term kleptoplast-retaining sea slug Elysia crispata morphotype clarki.</title>
        <authorList>
            <person name="Eastman K.E."/>
            <person name="Pendleton A.L."/>
            <person name="Shaikh M.A."/>
            <person name="Suttiyut T."/>
            <person name="Ogas R."/>
            <person name="Tomko P."/>
            <person name="Gavelis G."/>
            <person name="Widhalm J.R."/>
            <person name="Wisecaver J.H."/>
        </authorList>
    </citation>
    <scope>NUCLEOTIDE SEQUENCE</scope>
    <source>
        <strain evidence="6">ECLA1</strain>
    </source>
</reference>
<evidence type="ECO:0008006" key="8">
    <source>
        <dbReference type="Google" id="ProtNLM"/>
    </source>
</evidence>
<evidence type="ECO:0000256" key="4">
    <source>
        <dbReference type="PROSITE-ProRule" id="PRU00401"/>
    </source>
</evidence>
<dbReference type="InterPro" id="IPR004018">
    <property type="entry name" value="RPEL_repeat"/>
</dbReference>
<feature type="compositionally biased region" description="Low complexity" evidence="5">
    <location>
        <begin position="201"/>
        <end position="210"/>
    </location>
</feature>
<dbReference type="EMBL" id="JAWDGP010006167">
    <property type="protein sequence ID" value="KAK3746135.1"/>
    <property type="molecule type" value="Genomic_DNA"/>
</dbReference>
<proteinExistence type="inferred from homology"/>
<gene>
    <name evidence="6" type="ORF">RRG08_003575</name>
</gene>
<feature type="region of interest" description="Disordered" evidence="5">
    <location>
        <begin position="36"/>
        <end position="84"/>
    </location>
</feature>
<feature type="region of interest" description="Disordered" evidence="5">
    <location>
        <begin position="126"/>
        <end position="238"/>
    </location>
</feature>
<dbReference type="GO" id="GO:0003779">
    <property type="term" value="F:actin binding"/>
    <property type="evidence" value="ECO:0007669"/>
    <property type="project" value="UniProtKB-KW"/>
</dbReference>
<organism evidence="6 7">
    <name type="scientific">Elysia crispata</name>
    <name type="common">lettuce slug</name>
    <dbReference type="NCBI Taxonomy" id="231223"/>
    <lineage>
        <taxon>Eukaryota</taxon>
        <taxon>Metazoa</taxon>
        <taxon>Spiralia</taxon>
        <taxon>Lophotrochozoa</taxon>
        <taxon>Mollusca</taxon>
        <taxon>Gastropoda</taxon>
        <taxon>Heterobranchia</taxon>
        <taxon>Euthyneura</taxon>
        <taxon>Panpulmonata</taxon>
        <taxon>Sacoglossa</taxon>
        <taxon>Placobranchoidea</taxon>
        <taxon>Plakobranchidae</taxon>
        <taxon>Elysia</taxon>
    </lineage>
</organism>
<dbReference type="GO" id="GO:0030036">
    <property type="term" value="P:actin cytoskeleton organization"/>
    <property type="evidence" value="ECO:0007669"/>
    <property type="project" value="TreeGrafter"/>
</dbReference>
<evidence type="ECO:0000256" key="1">
    <source>
        <dbReference type="ARBA" id="ARBA00009795"/>
    </source>
</evidence>
<feature type="region of interest" description="Disordered" evidence="5">
    <location>
        <begin position="250"/>
        <end position="289"/>
    </location>
</feature>
<evidence type="ECO:0000256" key="5">
    <source>
        <dbReference type="SAM" id="MobiDB-lite"/>
    </source>
</evidence>
<protein>
    <recommendedName>
        <fullName evidence="8">Phosphatase and actin regulator</fullName>
    </recommendedName>
</protein>
<evidence type="ECO:0000313" key="7">
    <source>
        <dbReference type="Proteomes" id="UP001283361"/>
    </source>
</evidence>
<feature type="repeat" description="RPEL" evidence="4">
    <location>
        <begin position="315"/>
        <end position="340"/>
    </location>
</feature>
<accession>A0AAE0YJE7</accession>
<name>A0AAE0YJE7_9GAST</name>
<comment type="caution">
    <text evidence="6">The sequence shown here is derived from an EMBL/GenBank/DDBJ whole genome shotgun (WGS) entry which is preliminary data.</text>
</comment>
<feature type="compositionally biased region" description="Low complexity" evidence="5">
    <location>
        <begin position="129"/>
        <end position="143"/>
    </location>
</feature>
<feature type="compositionally biased region" description="Polar residues" evidence="5">
    <location>
        <begin position="171"/>
        <end position="192"/>
    </location>
</feature>
<keyword evidence="3" id="KW-0009">Actin-binding</keyword>
<feature type="compositionally biased region" description="Low complexity" evidence="5">
    <location>
        <begin position="152"/>
        <end position="164"/>
    </location>
</feature>
<evidence type="ECO:0000256" key="3">
    <source>
        <dbReference type="ARBA" id="ARBA00023203"/>
    </source>
</evidence>